<evidence type="ECO:0000313" key="3">
    <source>
        <dbReference type="Proteomes" id="UP001295444"/>
    </source>
</evidence>
<keyword evidence="3" id="KW-1185">Reference proteome</keyword>
<dbReference type="EMBL" id="OW240914">
    <property type="protein sequence ID" value="CAH2274384.1"/>
    <property type="molecule type" value="Genomic_DNA"/>
</dbReference>
<feature type="compositionally biased region" description="Polar residues" evidence="1">
    <location>
        <begin position="24"/>
        <end position="34"/>
    </location>
</feature>
<feature type="compositionally biased region" description="Basic and acidic residues" evidence="1">
    <location>
        <begin position="35"/>
        <end position="46"/>
    </location>
</feature>
<proteinExistence type="predicted"/>
<feature type="compositionally biased region" description="Pro residues" evidence="1">
    <location>
        <begin position="56"/>
        <end position="68"/>
    </location>
</feature>
<evidence type="ECO:0000256" key="1">
    <source>
        <dbReference type="SAM" id="MobiDB-lite"/>
    </source>
</evidence>
<dbReference type="AlphaFoldDB" id="A0AAD1RMM9"/>
<accession>A0AAD1RMM9</accession>
<name>A0AAD1RMM9_PELCU</name>
<organism evidence="2 3">
    <name type="scientific">Pelobates cultripes</name>
    <name type="common">Western spadefoot toad</name>
    <dbReference type="NCBI Taxonomy" id="61616"/>
    <lineage>
        <taxon>Eukaryota</taxon>
        <taxon>Metazoa</taxon>
        <taxon>Chordata</taxon>
        <taxon>Craniata</taxon>
        <taxon>Vertebrata</taxon>
        <taxon>Euteleostomi</taxon>
        <taxon>Amphibia</taxon>
        <taxon>Batrachia</taxon>
        <taxon>Anura</taxon>
        <taxon>Pelobatoidea</taxon>
        <taxon>Pelobatidae</taxon>
        <taxon>Pelobates</taxon>
    </lineage>
</organism>
<gene>
    <name evidence="2" type="ORF">PECUL_23A007630</name>
</gene>
<feature type="region of interest" description="Disordered" evidence="1">
    <location>
        <begin position="1"/>
        <end position="83"/>
    </location>
</feature>
<sequence>MPLANLIPDNTNHRTTQKDETPTTKHLTTQGRTTNRQDTRSYDNTKKPLNNHIRTPIPPPNSPQPHPKNNPTQRTEVLGPSAL</sequence>
<dbReference type="Proteomes" id="UP001295444">
    <property type="component" value="Chromosome 03"/>
</dbReference>
<evidence type="ECO:0000313" key="2">
    <source>
        <dbReference type="EMBL" id="CAH2274384.1"/>
    </source>
</evidence>
<reference evidence="2" key="1">
    <citation type="submission" date="2022-03" db="EMBL/GenBank/DDBJ databases">
        <authorList>
            <person name="Alioto T."/>
            <person name="Alioto T."/>
            <person name="Gomez Garrido J."/>
        </authorList>
    </citation>
    <scope>NUCLEOTIDE SEQUENCE</scope>
</reference>
<protein>
    <submittedName>
        <fullName evidence="2">Uncharacterized protein</fullName>
    </submittedName>
</protein>